<dbReference type="SUPFAM" id="SSF103263">
    <property type="entry name" value="Chorismate synthase, AroC"/>
    <property type="match status" value="1"/>
</dbReference>
<gene>
    <name evidence="8" type="ORF">GBAR_LOCUS10390</name>
</gene>
<evidence type="ECO:0000256" key="3">
    <source>
        <dbReference type="ARBA" id="ARBA00013036"/>
    </source>
</evidence>
<comment type="caution">
    <text evidence="8">The sequence shown here is derived from an EMBL/GenBank/DDBJ whole genome shotgun (WGS) entry which is preliminary data.</text>
</comment>
<dbReference type="PROSITE" id="PS00788">
    <property type="entry name" value="CHORISMATE_SYNTHASE_2"/>
    <property type="match status" value="1"/>
</dbReference>
<comment type="pathway">
    <text evidence="1">Metabolic intermediate biosynthesis; chorismate biosynthesis; chorismate from D-erythrose 4-phosphate and phosphoenolpyruvate: step 7/7.</text>
</comment>
<evidence type="ECO:0000256" key="7">
    <source>
        <dbReference type="SAM" id="MobiDB-lite"/>
    </source>
</evidence>
<evidence type="ECO:0000313" key="8">
    <source>
        <dbReference type="EMBL" id="CAI8017023.1"/>
    </source>
</evidence>
<dbReference type="Pfam" id="PF01264">
    <property type="entry name" value="Chorismate_synt"/>
    <property type="match status" value="1"/>
</dbReference>
<dbReference type="GO" id="GO:0005829">
    <property type="term" value="C:cytosol"/>
    <property type="evidence" value="ECO:0007669"/>
    <property type="project" value="TreeGrafter"/>
</dbReference>
<dbReference type="PROSITE" id="PS00789">
    <property type="entry name" value="CHORISMATE_SYNTHASE_3"/>
    <property type="match status" value="1"/>
</dbReference>
<evidence type="ECO:0000256" key="4">
    <source>
        <dbReference type="ARBA" id="ARBA00022605"/>
    </source>
</evidence>
<evidence type="ECO:0000256" key="1">
    <source>
        <dbReference type="ARBA" id="ARBA00005044"/>
    </source>
</evidence>
<sequence>MANTFGHLFRITTWGESHGDAIGVAVDGCPPRLPLEVEEIQKELDRRRPGQSEISTQRREGDRAEILSGVFEGETLGTPILIGVWNSDARSKDYDHMRRVYRPSHADYSYDAKYGIRNWKGGGRASARETIGRVAAGAIAKKILAREFGVEIVGYVKQVWKLHADVDPSTVTQEDVESNIARCPDQDMAVQIIERIKEARKDGDSLGGVVECVARGVPVGLGEPVFDKLEADLAKAVLSMPACKGFEVGSGFGGTTQTGSQHNDPFYSEGGGIQGGISNGEDIIIRAAFKPTATIMQLRGRGRHDPCVLPRAVPIVESMMALVLADHALRQRGQRGSV</sequence>
<dbReference type="GO" id="GO:0009423">
    <property type="term" value="P:chorismate biosynthetic process"/>
    <property type="evidence" value="ECO:0007669"/>
    <property type="project" value="TreeGrafter"/>
</dbReference>
<evidence type="ECO:0000256" key="5">
    <source>
        <dbReference type="ARBA" id="ARBA00023141"/>
    </source>
</evidence>
<keyword evidence="4" id="KW-0028">Amino-acid biosynthesis</keyword>
<protein>
    <recommendedName>
        <fullName evidence="3">chorismate synthase</fullName>
        <ecNumber evidence="3">4.2.3.5</ecNumber>
    </recommendedName>
</protein>
<dbReference type="Proteomes" id="UP001174909">
    <property type="component" value="Unassembled WGS sequence"/>
</dbReference>
<accession>A0AA35RSP2</accession>
<keyword evidence="6" id="KW-0456">Lyase</keyword>
<organism evidence="8 9">
    <name type="scientific">Geodia barretti</name>
    <name type="common">Barrett's horny sponge</name>
    <dbReference type="NCBI Taxonomy" id="519541"/>
    <lineage>
        <taxon>Eukaryota</taxon>
        <taxon>Metazoa</taxon>
        <taxon>Porifera</taxon>
        <taxon>Demospongiae</taxon>
        <taxon>Heteroscleromorpha</taxon>
        <taxon>Tetractinellida</taxon>
        <taxon>Astrophorina</taxon>
        <taxon>Geodiidae</taxon>
        <taxon>Geodia</taxon>
    </lineage>
</organism>
<keyword evidence="5" id="KW-0057">Aromatic amino acid biosynthesis</keyword>
<dbReference type="NCBIfam" id="TIGR00033">
    <property type="entry name" value="aroC"/>
    <property type="match status" value="1"/>
</dbReference>
<feature type="region of interest" description="Disordered" evidence="7">
    <location>
        <begin position="42"/>
        <end position="61"/>
    </location>
</feature>
<dbReference type="NCBIfam" id="NF003793">
    <property type="entry name" value="PRK05382.1"/>
    <property type="match status" value="1"/>
</dbReference>
<comment type="similarity">
    <text evidence="2">Belongs to the chorismate synthase family.</text>
</comment>
<dbReference type="Gene3D" id="3.60.150.10">
    <property type="entry name" value="Chorismate synthase AroC"/>
    <property type="match status" value="1"/>
</dbReference>
<evidence type="ECO:0000313" key="9">
    <source>
        <dbReference type="Proteomes" id="UP001174909"/>
    </source>
</evidence>
<dbReference type="EC" id="4.2.3.5" evidence="3"/>
<dbReference type="EMBL" id="CASHTH010001587">
    <property type="protein sequence ID" value="CAI8017023.1"/>
    <property type="molecule type" value="Genomic_DNA"/>
</dbReference>
<dbReference type="AlphaFoldDB" id="A0AA35RSP2"/>
<dbReference type="PIRSF" id="PIRSF001456">
    <property type="entry name" value="Chorismate_synth"/>
    <property type="match status" value="1"/>
</dbReference>
<dbReference type="InterPro" id="IPR000453">
    <property type="entry name" value="Chorismate_synth"/>
</dbReference>
<dbReference type="PANTHER" id="PTHR21085">
    <property type="entry name" value="CHORISMATE SYNTHASE"/>
    <property type="match status" value="1"/>
</dbReference>
<dbReference type="InterPro" id="IPR020541">
    <property type="entry name" value="Chorismate_synthase_CS"/>
</dbReference>
<dbReference type="PANTHER" id="PTHR21085:SF0">
    <property type="entry name" value="CHORISMATE SYNTHASE"/>
    <property type="match status" value="1"/>
</dbReference>
<dbReference type="HAMAP" id="MF_00300">
    <property type="entry name" value="Chorismate_synth"/>
    <property type="match status" value="1"/>
</dbReference>
<dbReference type="GO" id="GO:0009073">
    <property type="term" value="P:aromatic amino acid family biosynthetic process"/>
    <property type="evidence" value="ECO:0007669"/>
    <property type="project" value="UniProtKB-KW"/>
</dbReference>
<evidence type="ECO:0000256" key="6">
    <source>
        <dbReference type="ARBA" id="ARBA00023239"/>
    </source>
</evidence>
<evidence type="ECO:0000256" key="2">
    <source>
        <dbReference type="ARBA" id="ARBA00008014"/>
    </source>
</evidence>
<name>A0AA35RSP2_GEOBA</name>
<dbReference type="CDD" id="cd07304">
    <property type="entry name" value="Chorismate_synthase"/>
    <property type="match status" value="1"/>
</dbReference>
<dbReference type="GO" id="GO:0008652">
    <property type="term" value="P:amino acid biosynthetic process"/>
    <property type="evidence" value="ECO:0007669"/>
    <property type="project" value="UniProtKB-KW"/>
</dbReference>
<dbReference type="GO" id="GO:0004107">
    <property type="term" value="F:chorismate synthase activity"/>
    <property type="evidence" value="ECO:0007669"/>
    <property type="project" value="UniProtKB-EC"/>
</dbReference>
<dbReference type="GO" id="GO:0010181">
    <property type="term" value="F:FMN binding"/>
    <property type="evidence" value="ECO:0007669"/>
    <property type="project" value="TreeGrafter"/>
</dbReference>
<dbReference type="InterPro" id="IPR035904">
    <property type="entry name" value="Chorismate_synth_AroC_sf"/>
</dbReference>
<reference evidence="8" key="1">
    <citation type="submission" date="2023-03" db="EMBL/GenBank/DDBJ databases">
        <authorList>
            <person name="Steffen K."/>
            <person name="Cardenas P."/>
        </authorList>
    </citation>
    <scope>NUCLEOTIDE SEQUENCE</scope>
</reference>
<keyword evidence="9" id="KW-1185">Reference proteome</keyword>
<proteinExistence type="inferred from homology"/>